<evidence type="ECO:0000313" key="8">
    <source>
        <dbReference type="Proteomes" id="UP000515934"/>
    </source>
</evidence>
<keyword evidence="2 6" id="KW-0812">Transmembrane</keyword>
<feature type="transmembrane region" description="Helical" evidence="6">
    <location>
        <begin position="91"/>
        <end position="112"/>
    </location>
</feature>
<feature type="compositionally biased region" description="Low complexity" evidence="5">
    <location>
        <begin position="1"/>
        <end position="23"/>
    </location>
</feature>
<evidence type="ECO:0000313" key="7">
    <source>
        <dbReference type="EMBL" id="QNN62340.1"/>
    </source>
</evidence>
<dbReference type="RefSeq" id="WP_187554811.1">
    <property type="nucleotide sequence ID" value="NZ_CP060716.1"/>
</dbReference>
<dbReference type="InterPro" id="IPR019109">
    <property type="entry name" value="MamF_MmsF"/>
</dbReference>
<organism evidence="7 8">
    <name type="scientific">Leucobacter denitrificans</name>
    <dbReference type="NCBI Taxonomy" id="683042"/>
    <lineage>
        <taxon>Bacteria</taxon>
        <taxon>Bacillati</taxon>
        <taxon>Actinomycetota</taxon>
        <taxon>Actinomycetes</taxon>
        <taxon>Micrococcales</taxon>
        <taxon>Microbacteriaceae</taxon>
        <taxon>Leucobacter</taxon>
    </lineage>
</organism>
<dbReference type="EMBL" id="CP060716">
    <property type="protein sequence ID" value="QNN62340.1"/>
    <property type="molecule type" value="Genomic_DNA"/>
</dbReference>
<evidence type="ECO:0000256" key="3">
    <source>
        <dbReference type="ARBA" id="ARBA00022989"/>
    </source>
</evidence>
<feature type="transmembrane region" description="Helical" evidence="6">
    <location>
        <begin position="60"/>
        <end position="79"/>
    </location>
</feature>
<accession>A0A7G9S3B5</accession>
<feature type="transmembrane region" description="Helical" evidence="6">
    <location>
        <begin position="118"/>
        <end position="137"/>
    </location>
</feature>
<reference evidence="7 8" key="1">
    <citation type="submission" date="2020-08" db="EMBL/GenBank/DDBJ databases">
        <title>Genome sequence of Leucobacter denitrificans KACC 14055T.</title>
        <authorList>
            <person name="Hyun D.-W."/>
            <person name="Bae J.-W."/>
        </authorList>
    </citation>
    <scope>NUCLEOTIDE SEQUENCE [LARGE SCALE GENOMIC DNA]</scope>
    <source>
        <strain evidence="7 8">KACC 14055</strain>
    </source>
</reference>
<protein>
    <submittedName>
        <fullName evidence="7">DUF4870 domain-containing protein</fullName>
    </submittedName>
</protein>
<dbReference type="Proteomes" id="UP000515934">
    <property type="component" value="Chromosome"/>
</dbReference>
<gene>
    <name evidence="7" type="ORF">H9L06_08695</name>
</gene>
<sequence>MTTLPPEGEGAPNQPQQPGGQQPPQQPPAAPPGQTPPPQQPSYGAPQQVPPADPASNLTLNYWLSVFFLWIPALIFYIIEKDKGNPQVRALHAANLNFALLRTALGVVGWIFALIPVIGPLVLLIAHLVLFVFHIIAATKVIETYRRGGGDPFIFNVPLIK</sequence>
<evidence type="ECO:0000256" key="2">
    <source>
        <dbReference type="ARBA" id="ARBA00022692"/>
    </source>
</evidence>
<proteinExistence type="predicted"/>
<keyword evidence="3 6" id="KW-1133">Transmembrane helix</keyword>
<evidence type="ECO:0000256" key="6">
    <source>
        <dbReference type="SAM" id="Phobius"/>
    </source>
</evidence>
<dbReference type="AlphaFoldDB" id="A0A7G9S3B5"/>
<evidence type="ECO:0000256" key="4">
    <source>
        <dbReference type="ARBA" id="ARBA00023136"/>
    </source>
</evidence>
<dbReference type="KEGG" id="ldn:H9L06_08695"/>
<comment type="subcellular location">
    <subcellularLocation>
        <location evidence="1">Membrane</location>
        <topology evidence="1">Multi-pass membrane protein</topology>
    </subcellularLocation>
</comment>
<keyword evidence="4 6" id="KW-0472">Membrane</keyword>
<feature type="region of interest" description="Disordered" evidence="5">
    <location>
        <begin position="1"/>
        <end position="50"/>
    </location>
</feature>
<name>A0A7G9S3B5_9MICO</name>
<evidence type="ECO:0000256" key="5">
    <source>
        <dbReference type="SAM" id="MobiDB-lite"/>
    </source>
</evidence>
<feature type="compositionally biased region" description="Pro residues" evidence="5">
    <location>
        <begin position="24"/>
        <end position="40"/>
    </location>
</feature>
<dbReference type="Pfam" id="PF09685">
    <property type="entry name" value="MamF_MmsF"/>
    <property type="match status" value="1"/>
</dbReference>
<keyword evidence="8" id="KW-1185">Reference proteome</keyword>
<evidence type="ECO:0000256" key="1">
    <source>
        <dbReference type="ARBA" id="ARBA00004141"/>
    </source>
</evidence>